<feature type="active site" description="Proton acceptor" evidence="11">
    <location>
        <position position="369"/>
    </location>
</feature>
<dbReference type="GO" id="GO:0003988">
    <property type="term" value="F:acetyl-CoA C-acyltransferase activity"/>
    <property type="evidence" value="ECO:0007669"/>
    <property type="project" value="UniProtKB-EC"/>
</dbReference>
<dbReference type="FunFam" id="3.40.47.10:FF:000010">
    <property type="entry name" value="Acetyl-CoA acetyltransferase (Thiolase)"/>
    <property type="match status" value="1"/>
</dbReference>
<evidence type="ECO:0000256" key="7">
    <source>
        <dbReference type="ARBA" id="ARBA00023098"/>
    </source>
</evidence>
<dbReference type="Proteomes" id="UP001222932">
    <property type="component" value="Unassembled WGS sequence"/>
</dbReference>
<keyword evidence="16" id="KW-1185">Reference proteome</keyword>
<dbReference type="GO" id="GO:0005777">
    <property type="term" value="C:peroxisome"/>
    <property type="evidence" value="ECO:0007669"/>
    <property type="project" value="UniProtKB-SubCell"/>
</dbReference>
<evidence type="ECO:0000256" key="5">
    <source>
        <dbReference type="ARBA" id="ARBA00022832"/>
    </source>
</evidence>
<feature type="active site" description="Acyl-thioester intermediate" evidence="11">
    <location>
        <position position="112"/>
    </location>
</feature>
<evidence type="ECO:0000313" key="15">
    <source>
        <dbReference type="EMBL" id="GMK54246.1"/>
    </source>
</evidence>
<gene>
    <name evidence="15" type="primary">POT1</name>
    <name evidence="15" type="ORF">CspeluHIS016_0108320</name>
</gene>
<dbReference type="SUPFAM" id="SSF53901">
    <property type="entry name" value="Thiolase-like"/>
    <property type="match status" value="2"/>
</dbReference>
<keyword evidence="6" id="KW-0809">Transit peptide</keyword>
<sequence>MSPLQSITNALPSLGKARLLMNSADDVVIVAAVRTPLTKAKKGGFKDTLQEDLLKAVFVEVVKRGNVDPTTIGDIVVGNVLPPGSGATIGRMAQLAAGIPYTVPMHTLNRQCSSGLQAIVDVSNAIMAGDYDIGLAAGVESMTEHYGAGTMPAALSDDIMSNPEAADCLMPMGLTSENVAKEYKVSREAQDEFAAKSYQKAYAAQQAGKFKEETVPVKTKWVDPKTQEEKEIIVDHDDGIRDGVTKESLSKLKPAFSKTGATHAGNASQITDGAAAVILTRRSVAQKLGLPILAKYVTNAVVGVPPKVMGIGPAFAIPAVLSKAGISKEDVDIYEINEAFASQALMTILHVGIPQEKVNPVGGAIAFGHPLGATGARQVATALAEAKREKAKIIVTSMCIGTGMGMAAVFVNEQ</sequence>
<comment type="similarity">
    <text evidence="3 12">Belongs to the thiolase-like superfamily. Thiolase family.</text>
</comment>
<dbReference type="PANTHER" id="PTHR43853:SF8">
    <property type="entry name" value="3-KETOACYL-COA THIOLASE, PEROXISOMAL"/>
    <property type="match status" value="1"/>
</dbReference>
<dbReference type="PANTHER" id="PTHR43853">
    <property type="entry name" value="3-KETOACYL-COA THIOLASE, PEROXISOMAL"/>
    <property type="match status" value="1"/>
</dbReference>
<dbReference type="AlphaFoldDB" id="A0AAD3Y8N6"/>
<evidence type="ECO:0000256" key="1">
    <source>
        <dbReference type="ARBA" id="ARBA00004275"/>
    </source>
</evidence>
<accession>A0AAD3Y8N6</accession>
<evidence type="ECO:0000256" key="12">
    <source>
        <dbReference type="RuleBase" id="RU003557"/>
    </source>
</evidence>
<dbReference type="CDD" id="cd00751">
    <property type="entry name" value="thiolase"/>
    <property type="match status" value="1"/>
</dbReference>
<keyword evidence="9 12" id="KW-0012">Acyltransferase</keyword>
<evidence type="ECO:0000256" key="6">
    <source>
        <dbReference type="ARBA" id="ARBA00022946"/>
    </source>
</evidence>
<comment type="pathway">
    <text evidence="2">Lipid metabolism; fatty acid metabolism.</text>
</comment>
<evidence type="ECO:0008006" key="17">
    <source>
        <dbReference type="Google" id="ProtNLM"/>
    </source>
</evidence>
<comment type="catalytic activity">
    <reaction evidence="10">
        <text>an acyl-CoA + acetyl-CoA = a 3-oxoacyl-CoA + CoA</text>
        <dbReference type="Rhea" id="RHEA:21564"/>
        <dbReference type="ChEBI" id="CHEBI:57287"/>
        <dbReference type="ChEBI" id="CHEBI:57288"/>
        <dbReference type="ChEBI" id="CHEBI:58342"/>
        <dbReference type="ChEBI" id="CHEBI:90726"/>
        <dbReference type="EC" id="2.3.1.16"/>
    </reaction>
</comment>
<dbReference type="InterPro" id="IPR016039">
    <property type="entry name" value="Thiolase-like"/>
</dbReference>
<dbReference type="Pfam" id="PF02803">
    <property type="entry name" value="Thiolase_C"/>
    <property type="match status" value="1"/>
</dbReference>
<dbReference type="PROSITE" id="PS00098">
    <property type="entry name" value="THIOLASE_1"/>
    <property type="match status" value="1"/>
</dbReference>
<dbReference type="InterPro" id="IPR050215">
    <property type="entry name" value="Thiolase-like_sf_Thiolase"/>
</dbReference>
<name>A0AAD3Y8N6_9TREE</name>
<protein>
    <recommendedName>
        <fullName evidence="17">Thiolase</fullName>
    </recommendedName>
</protein>
<comment type="subcellular location">
    <subcellularLocation>
        <location evidence="1">Peroxisome</location>
    </subcellularLocation>
</comment>
<proteinExistence type="inferred from homology"/>
<reference evidence="15" key="2">
    <citation type="submission" date="2023-06" db="EMBL/GenBank/DDBJ databases">
        <authorList>
            <person name="Kobayashi Y."/>
            <person name="Kayamori A."/>
            <person name="Aoki K."/>
            <person name="Shiwa Y."/>
            <person name="Fujita N."/>
            <person name="Sugita T."/>
            <person name="Iwasaki W."/>
            <person name="Tanaka N."/>
            <person name="Takashima M."/>
        </authorList>
    </citation>
    <scope>NUCLEOTIDE SEQUENCE</scope>
    <source>
        <strain evidence="15">HIS016</strain>
    </source>
</reference>
<dbReference type="EMBL" id="BTCM01000001">
    <property type="protein sequence ID" value="GMK54246.1"/>
    <property type="molecule type" value="Genomic_DNA"/>
</dbReference>
<dbReference type="InterPro" id="IPR020617">
    <property type="entry name" value="Thiolase_C"/>
</dbReference>
<feature type="domain" description="Thiolase C-terminal" evidence="14">
    <location>
        <begin position="291"/>
        <end position="410"/>
    </location>
</feature>
<evidence type="ECO:0000256" key="2">
    <source>
        <dbReference type="ARBA" id="ARBA00004872"/>
    </source>
</evidence>
<evidence type="ECO:0000259" key="14">
    <source>
        <dbReference type="Pfam" id="PF02803"/>
    </source>
</evidence>
<comment type="caution">
    <text evidence="15">The sequence shown here is derived from an EMBL/GenBank/DDBJ whole genome shotgun (WGS) entry which is preliminary data.</text>
</comment>
<feature type="domain" description="Thiolase N-terminal" evidence="13">
    <location>
        <begin position="27"/>
        <end position="282"/>
    </location>
</feature>
<dbReference type="InterPro" id="IPR020613">
    <property type="entry name" value="Thiolase_CS"/>
</dbReference>
<evidence type="ECO:0000256" key="4">
    <source>
        <dbReference type="ARBA" id="ARBA00022679"/>
    </source>
</evidence>
<dbReference type="Gene3D" id="3.40.47.10">
    <property type="match status" value="2"/>
</dbReference>
<organism evidence="15 16">
    <name type="scientific">Cutaneotrichosporon spelunceum</name>
    <dbReference type="NCBI Taxonomy" id="1672016"/>
    <lineage>
        <taxon>Eukaryota</taxon>
        <taxon>Fungi</taxon>
        <taxon>Dikarya</taxon>
        <taxon>Basidiomycota</taxon>
        <taxon>Agaricomycotina</taxon>
        <taxon>Tremellomycetes</taxon>
        <taxon>Trichosporonales</taxon>
        <taxon>Trichosporonaceae</taxon>
        <taxon>Cutaneotrichosporon</taxon>
    </lineage>
</organism>
<dbReference type="InterPro" id="IPR002155">
    <property type="entry name" value="Thiolase"/>
</dbReference>
<dbReference type="GO" id="GO:0006635">
    <property type="term" value="P:fatty acid beta-oxidation"/>
    <property type="evidence" value="ECO:0007669"/>
    <property type="project" value="TreeGrafter"/>
</dbReference>
<evidence type="ECO:0000313" key="16">
    <source>
        <dbReference type="Proteomes" id="UP001222932"/>
    </source>
</evidence>
<dbReference type="InterPro" id="IPR020615">
    <property type="entry name" value="Thiolase_acyl_enz_int_AS"/>
</dbReference>
<reference evidence="15" key="1">
    <citation type="journal article" date="2023" name="BMC Genomics">
        <title>Chromosome-level genome assemblies of Cutaneotrichosporon spp. (Trichosporonales, Basidiomycota) reveal imbalanced evolution between nucleotide sequences and chromosome synteny.</title>
        <authorList>
            <person name="Kobayashi Y."/>
            <person name="Kayamori A."/>
            <person name="Aoki K."/>
            <person name="Shiwa Y."/>
            <person name="Matsutani M."/>
            <person name="Fujita N."/>
            <person name="Sugita T."/>
            <person name="Iwasaki W."/>
            <person name="Tanaka N."/>
            <person name="Takashima M."/>
        </authorList>
    </citation>
    <scope>NUCLEOTIDE SEQUENCE</scope>
    <source>
        <strain evidence="15">HIS016</strain>
    </source>
</reference>
<dbReference type="NCBIfam" id="TIGR01930">
    <property type="entry name" value="AcCoA-C-Actrans"/>
    <property type="match status" value="1"/>
</dbReference>
<dbReference type="PROSITE" id="PS00737">
    <property type="entry name" value="THIOLASE_2"/>
    <property type="match status" value="1"/>
</dbReference>
<keyword evidence="4 12" id="KW-0808">Transferase</keyword>
<evidence type="ECO:0000256" key="9">
    <source>
        <dbReference type="ARBA" id="ARBA00023315"/>
    </source>
</evidence>
<evidence type="ECO:0000259" key="13">
    <source>
        <dbReference type="Pfam" id="PF00108"/>
    </source>
</evidence>
<evidence type="ECO:0000256" key="11">
    <source>
        <dbReference type="PIRSR" id="PIRSR000429-1"/>
    </source>
</evidence>
<dbReference type="PIRSF" id="PIRSF000429">
    <property type="entry name" value="Ac-CoA_Ac_transf"/>
    <property type="match status" value="1"/>
</dbReference>
<dbReference type="Pfam" id="PF00108">
    <property type="entry name" value="Thiolase_N"/>
    <property type="match status" value="1"/>
</dbReference>
<feature type="active site" description="Proton acceptor" evidence="11">
    <location>
        <position position="399"/>
    </location>
</feature>
<evidence type="ECO:0000256" key="3">
    <source>
        <dbReference type="ARBA" id="ARBA00010982"/>
    </source>
</evidence>
<dbReference type="InterPro" id="IPR020616">
    <property type="entry name" value="Thiolase_N"/>
</dbReference>
<keyword evidence="5" id="KW-0276">Fatty acid metabolism</keyword>
<evidence type="ECO:0000256" key="8">
    <source>
        <dbReference type="ARBA" id="ARBA00023140"/>
    </source>
</evidence>
<keyword evidence="8" id="KW-0576">Peroxisome</keyword>
<dbReference type="GO" id="GO:0010124">
    <property type="term" value="P:phenylacetate catabolic process"/>
    <property type="evidence" value="ECO:0007669"/>
    <property type="project" value="TreeGrafter"/>
</dbReference>
<evidence type="ECO:0000256" key="10">
    <source>
        <dbReference type="ARBA" id="ARBA00047605"/>
    </source>
</evidence>
<keyword evidence="7" id="KW-0443">Lipid metabolism</keyword>